<feature type="region of interest" description="Disordered" evidence="1">
    <location>
        <begin position="1"/>
        <end position="51"/>
    </location>
</feature>
<dbReference type="InterPro" id="IPR036691">
    <property type="entry name" value="Endo/exonu/phosph_ase_sf"/>
</dbReference>
<dbReference type="SUPFAM" id="SSF56219">
    <property type="entry name" value="DNase I-like"/>
    <property type="match status" value="1"/>
</dbReference>
<reference evidence="2" key="1">
    <citation type="journal article" date="2020" name="Cell">
        <title>Large-Scale Comparative Analyses of Tick Genomes Elucidate Their Genetic Diversity and Vector Capacities.</title>
        <authorList>
            <consortium name="Tick Genome and Microbiome Consortium (TIGMIC)"/>
            <person name="Jia N."/>
            <person name="Wang J."/>
            <person name="Shi W."/>
            <person name="Du L."/>
            <person name="Sun Y."/>
            <person name="Zhan W."/>
            <person name="Jiang J.F."/>
            <person name="Wang Q."/>
            <person name="Zhang B."/>
            <person name="Ji P."/>
            <person name="Bell-Sakyi L."/>
            <person name="Cui X.M."/>
            <person name="Yuan T.T."/>
            <person name="Jiang B.G."/>
            <person name="Yang W.F."/>
            <person name="Lam T.T."/>
            <person name="Chang Q.C."/>
            <person name="Ding S.J."/>
            <person name="Wang X.J."/>
            <person name="Zhu J.G."/>
            <person name="Ruan X.D."/>
            <person name="Zhao L."/>
            <person name="Wei J.T."/>
            <person name="Ye R.Z."/>
            <person name="Que T.C."/>
            <person name="Du C.H."/>
            <person name="Zhou Y.H."/>
            <person name="Cheng J.X."/>
            <person name="Dai P.F."/>
            <person name="Guo W.B."/>
            <person name="Han X.H."/>
            <person name="Huang E.J."/>
            <person name="Li L.F."/>
            <person name="Wei W."/>
            <person name="Gao Y.C."/>
            <person name="Liu J.Z."/>
            <person name="Shao H.Z."/>
            <person name="Wang X."/>
            <person name="Wang C.C."/>
            <person name="Yang T.C."/>
            <person name="Huo Q.B."/>
            <person name="Li W."/>
            <person name="Chen H.Y."/>
            <person name="Chen S.E."/>
            <person name="Zhou L.G."/>
            <person name="Ni X.B."/>
            <person name="Tian J.H."/>
            <person name="Sheng Y."/>
            <person name="Liu T."/>
            <person name="Pan Y.S."/>
            <person name="Xia L.Y."/>
            <person name="Li J."/>
            <person name="Zhao F."/>
            <person name="Cao W.C."/>
        </authorList>
    </citation>
    <scope>NUCLEOTIDE SEQUENCE</scope>
    <source>
        <strain evidence="2">Rmic-2018</strain>
    </source>
</reference>
<feature type="compositionally biased region" description="Polar residues" evidence="1">
    <location>
        <begin position="7"/>
        <end position="38"/>
    </location>
</feature>
<accession>A0A9J6DP29</accession>
<dbReference type="EMBL" id="JABSTU010000008">
    <property type="protein sequence ID" value="KAH8023989.1"/>
    <property type="molecule type" value="Genomic_DNA"/>
</dbReference>
<reference evidence="2" key="2">
    <citation type="submission" date="2021-09" db="EMBL/GenBank/DDBJ databases">
        <authorList>
            <person name="Jia N."/>
            <person name="Wang J."/>
            <person name="Shi W."/>
            <person name="Du L."/>
            <person name="Sun Y."/>
            <person name="Zhan W."/>
            <person name="Jiang J."/>
            <person name="Wang Q."/>
            <person name="Zhang B."/>
            <person name="Ji P."/>
            <person name="Sakyi L.B."/>
            <person name="Cui X."/>
            <person name="Yuan T."/>
            <person name="Jiang B."/>
            <person name="Yang W."/>
            <person name="Lam T.T.-Y."/>
            <person name="Chang Q."/>
            <person name="Ding S."/>
            <person name="Wang X."/>
            <person name="Zhu J."/>
            <person name="Ruan X."/>
            <person name="Zhao L."/>
            <person name="Wei J."/>
            <person name="Que T."/>
            <person name="Du C."/>
            <person name="Cheng J."/>
            <person name="Dai P."/>
            <person name="Han X."/>
            <person name="Huang E."/>
            <person name="Gao Y."/>
            <person name="Liu J."/>
            <person name="Shao H."/>
            <person name="Ye R."/>
            <person name="Li L."/>
            <person name="Wei W."/>
            <person name="Wang X."/>
            <person name="Wang C."/>
            <person name="Huo Q."/>
            <person name="Li W."/>
            <person name="Guo W."/>
            <person name="Chen H."/>
            <person name="Chen S."/>
            <person name="Zhou L."/>
            <person name="Zhou L."/>
            <person name="Ni X."/>
            <person name="Tian J."/>
            <person name="Zhou Y."/>
            <person name="Sheng Y."/>
            <person name="Liu T."/>
            <person name="Pan Y."/>
            <person name="Xia L."/>
            <person name="Li J."/>
            <person name="Zhao F."/>
            <person name="Cao W."/>
        </authorList>
    </citation>
    <scope>NUCLEOTIDE SEQUENCE</scope>
    <source>
        <strain evidence="2">Rmic-2018</strain>
        <tissue evidence="2">Larvae</tissue>
    </source>
</reference>
<feature type="region of interest" description="Disordered" evidence="1">
    <location>
        <begin position="88"/>
        <end position="123"/>
    </location>
</feature>
<feature type="compositionally biased region" description="Polar residues" evidence="1">
    <location>
        <begin position="300"/>
        <end position="310"/>
    </location>
</feature>
<proteinExistence type="predicted"/>
<feature type="region of interest" description="Disordered" evidence="1">
    <location>
        <begin position="231"/>
        <end position="310"/>
    </location>
</feature>
<evidence type="ECO:0000313" key="2">
    <source>
        <dbReference type="EMBL" id="KAH8023989.1"/>
    </source>
</evidence>
<protein>
    <submittedName>
        <fullName evidence="2">Uncharacterized protein</fullName>
    </submittedName>
</protein>
<gene>
    <name evidence="2" type="ORF">HPB51_020722</name>
</gene>
<dbReference type="Gene3D" id="3.60.10.10">
    <property type="entry name" value="Endonuclease/exonuclease/phosphatase"/>
    <property type="match status" value="1"/>
</dbReference>
<feature type="compositionally biased region" description="Polar residues" evidence="1">
    <location>
        <begin position="103"/>
        <end position="118"/>
    </location>
</feature>
<sequence length="310" mass="34442">MHAASQLRATRSETPASQDNSTSTPLNPASQYSLANETQKSEDLLVDLDTPRMKLELASAKRRRDSDDGAQVDKTQVKSEVQWKVVSRGKKRNAARQAKRCPTNATMAAQTKSEQYRSTLDDESPISERAGLSAWTRSPITSLSWFVKAATLHVRGLASRKKQTHLYRIAIYQGLDVIAVQETKVKSVDATESLLQRFTGRHTASVSHALVRSTGCVIFVRGILGATVQNVTSDSSRSVTSGGGVGYMNPKPLPSRQASPTRVSRRQQGLHPEFGLLPDKKKERRRKNHDDQRRHHDQRYQPSRQSATTS</sequence>
<organism evidence="2 3">
    <name type="scientific">Rhipicephalus microplus</name>
    <name type="common">Cattle tick</name>
    <name type="synonym">Boophilus microplus</name>
    <dbReference type="NCBI Taxonomy" id="6941"/>
    <lineage>
        <taxon>Eukaryota</taxon>
        <taxon>Metazoa</taxon>
        <taxon>Ecdysozoa</taxon>
        <taxon>Arthropoda</taxon>
        <taxon>Chelicerata</taxon>
        <taxon>Arachnida</taxon>
        <taxon>Acari</taxon>
        <taxon>Parasitiformes</taxon>
        <taxon>Ixodida</taxon>
        <taxon>Ixodoidea</taxon>
        <taxon>Ixodidae</taxon>
        <taxon>Rhipicephalinae</taxon>
        <taxon>Rhipicephalus</taxon>
        <taxon>Boophilus</taxon>
    </lineage>
</organism>
<keyword evidence="3" id="KW-1185">Reference proteome</keyword>
<evidence type="ECO:0000313" key="3">
    <source>
        <dbReference type="Proteomes" id="UP000821866"/>
    </source>
</evidence>
<feature type="region of interest" description="Disordered" evidence="1">
    <location>
        <begin position="57"/>
        <end position="76"/>
    </location>
</feature>
<comment type="caution">
    <text evidence="2">The sequence shown here is derived from an EMBL/GenBank/DDBJ whole genome shotgun (WGS) entry which is preliminary data.</text>
</comment>
<dbReference type="Proteomes" id="UP000821866">
    <property type="component" value="Chromosome 6"/>
</dbReference>
<feature type="compositionally biased region" description="Basic residues" evidence="1">
    <location>
        <begin position="88"/>
        <end position="99"/>
    </location>
</feature>
<name>A0A9J6DP29_RHIMP</name>
<feature type="compositionally biased region" description="Low complexity" evidence="1">
    <location>
        <begin position="231"/>
        <end position="240"/>
    </location>
</feature>
<feature type="compositionally biased region" description="Basic and acidic residues" evidence="1">
    <location>
        <begin position="39"/>
        <end position="51"/>
    </location>
</feature>
<evidence type="ECO:0000256" key="1">
    <source>
        <dbReference type="SAM" id="MobiDB-lite"/>
    </source>
</evidence>
<dbReference type="AlphaFoldDB" id="A0A9J6DP29"/>